<dbReference type="InterPro" id="IPR000594">
    <property type="entry name" value="ThiF_NAD_FAD-bd"/>
</dbReference>
<name>A0A1H9PDD9_9LACO</name>
<dbReference type="Gene3D" id="3.40.50.720">
    <property type="entry name" value="NAD(P)-binding Rossmann-like Domain"/>
    <property type="match status" value="1"/>
</dbReference>
<comment type="caution">
    <text evidence="2">The sequence shown here is derived from an EMBL/GenBank/DDBJ whole genome shotgun (WGS) entry which is preliminary data.</text>
</comment>
<organism evidence="2 3">
    <name type="scientific">Pediococcus ethanolidurans</name>
    <dbReference type="NCBI Taxonomy" id="319653"/>
    <lineage>
        <taxon>Bacteria</taxon>
        <taxon>Bacillati</taxon>
        <taxon>Bacillota</taxon>
        <taxon>Bacilli</taxon>
        <taxon>Lactobacillales</taxon>
        <taxon>Lactobacillaceae</taxon>
        <taxon>Pediococcus</taxon>
    </lineage>
</organism>
<evidence type="ECO:0000313" key="3">
    <source>
        <dbReference type="Proteomes" id="UP000182818"/>
    </source>
</evidence>
<evidence type="ECO:0000259" key="1">
    <source>
        <dbReference type="Pfam" id="PF00899"/>
    </source>
</evidence>
<gene>
    <name evidence="2" type="ORF">SAMN04487973_10735</name>
</gene>
<dbReference type="PANTHER" id="PTHR43267:SF1">
    <property type="entry name" value="TRNA THREONYLCARBAMOYLADENOSINE DEHYDRATASE"/>
    <property type="match status" value="1"/>
</dbReference>
<reference evidence="2 3" key="1">
    <citation type="submission" date="2016-10" db="EMBL/GenBank/DDBJ databases">
        <authorList>
            <person name="Varghese N."/>
            <person name="Submissions S."/>
        </authorList>
    </citation>
    <scope>NUCLEOTIDE SEQUENCE [LARGE SCALE GENOMIC DNA]</scope>
    <source>
        <strain evidence="2 3">CGMCC 1.3889</strain>
    </source>
</reference>
<proteinExistence type="predicted"/>
<keyword evidence="3" id="KW-1185">Reference proteome</keyword>
<dbReference type="Proteomes" id="UP000182818">
    <property type="component" value="Unassembled WGS sequence"/>
</dbReference>
<feature type="domain" description="THIF-type NAD/FAD binding fold" evidence="1">
    <location>
        <begin position="2"/>
        <end position="81"/>
    </location>
</feature>
<dbReference type="EMBL" id="FOGK01000007">
    <property type="protein sequence ID" value="SER46200.1"/>
    <property type="molecule type" value="Genomic_DNA"/>
</dbReference>
<accession>A0A1H9PDD9</accession>
<dbReference type="Pfam" id="PF00899">
    <property type="entry name" value="ThiF"/>
    <property type="match status" value="1"/>
</dbReference>
<dbReference type="InterPro" id="IPR035985">
    <property type="entry name" value="Ubiquitin-activating_enz"/>
</dbReference>
<evidence type="ECO:0000313" key="2">
    <source>
        <dbReference type="EMBL" id="SER46200.1"/>
    </source>
</evidence>
<sequence>MKICIIGAGAVGSLVAVMTVTSGVGRIRLVDGDVVEESNLTRQIFYQEEDINKEFKVNLMKRFISEINLNVNFEPVTKYANIEEKNPD</sequence>
<dbReference type="InterPro" id="IPR045886">
    <property type="entry name" value="ThiF/MoeB/HesA"/>
</dbReference>
<dbReference type="PANTHER" id="PTHR43267">
    <property type="entry name" value="TRNA THREONYLCARBAMOYLADENOSINE DEHYDRATASE"/>
    <property type="match status" value="1"/>
</dbReference>
<dbReference type="SUPFAM" id="SSF69572">
    <property type="entry name" value="Activating enzymes of the ubiquitin-like proteins"/>
    <property type="match status" value="1"/>
</dbReference>
<protein>
    <submittedName>
        <fullName evidence="2">ThiF family protein</fullName>
    </submittedName>
</protein>